<comment type="caution">
    <text evidence="8">The sequence shown here is derived from an EMBL/GenBank/DDBJ whole genome shotgun (WGS) entry which is preliminary data.</text>
</comment>
<dbReference type="EMBL" id="VSSQ01010420">
    <property type="protein sequence ID" value="MPM44297.1"/>
    <property type="molecule type" value="Genomic_DNA"/>
</dbReference>
<dbReference type="SUPFAM" id="SSF55469">
    <property type="entry name" value="FMN-dependent nitroreductase-like"/>
    <property type="match status" value="1"/>
</dbReference>
<dbReference type="PANTHER" id="PTHR43673:SF2">
    <property type="entry name" value="NITROREDUCTASE"/>
    <property type="match status" value="1"/>
</dbReference>
<evidence type="ECO:0000259" key="7">
    <source>
        <dbReference type="Pfam" id="PF00881"/>
    </source>
</evidence>
<accession>A0A644ZU50</accession>
<gene>
    <name evidence="8" type="primary">yfkO_8</name>
    <name evidence="8" type="ORF">SDC9_90975</name>
</gene>
<evidence type="ECO:0000256" key="6">
    <source>
        <dbReference type="ARBA" id="ARBA00023002"/>
    </source>
</evidence>
<keyword evidence="5" id="KW-0521">NADP</keyword>
<protein>
    <submittedName>
        <fullName evidence="8">Putative NAD(P)H nitroreductase YfkO</fullName>
        <ecNumber evidence="8">1.-.-.-</ecNumber>
    </submittedName>
</protein>
<comment type="similarity">
    <text evidence="2">Belongs to the nitroreductase family.</text>
</comment>
<dbReference type="GO" id="GO:0016491">
    <property type="term" value="F:oxidoreductase activity"/>
    <property type="evidence" value="ECO:0007669"/>
    <property type="project" value="UniProtKB-KW"/>
</dbReference>
<sequence length="209" mass="23541">MSLIDNLKWRYATKKFDTSKKVSEKDIEFLKDAVNLSASSYGLQPYKVLLIKDEKIREKLREASWGQPQITDSTVIFLFCNYNDVDEKVIDNYIALKSDIQNIPVEQLKGYGDFMKQAIGSVPPVQRAIWASKQTYIGLGTLLAAAAELKVDACPMEGFDKDAYNSILGLKEMGLSASVIATIGYRSEEDETSKMKKVRKSNDDMFINI</sequence>
<dbReference type="InterPro" id="IPR033878">
    <property type="entry name" value="NfsB-like"/>
</dbReference>
<evidence type="ECO:0000256" key="1">
    <source>
        <dbReference type="ARBA" id="ARBA00001917"/>
    </source>
</evidence>
<organism evidence="8">
    <name type="scientific">bioreactor metagenome</name>
    <dbReference type="NCBI Taxonomy" id="1076179"/>
    <lineage>
        <taxon>unclassified sequences</taxon>
        <taxon>metagenomes</taxon>
        <taxon>ecological metagenomes</taxon>
    </lineage>
</organism>
<keyword evidence="3" id="KW-0285">Flavoprotein</keyword>
<name>A0A644ZU50_9ZZZZ</name>
<proteinExistence type="inferred from homology"/>
<keyword evidence="6 8" id="KW-0560">Oxidoreductase</keyword>
<dbReference type="CDD" id="cd02149">
    <property type="entry name" value="NfsB-like"/>
    <property type="match status" value="1"/>
</dbReference>
<dbReference type="InterPro" id="IPR029479">
    <property type="entry name" value="Nitroreductase"/>
</dbReference>
<evidence type="ECO:0000256" key="3">
    <source>
        <dbReference type="ARBA" id="ARBA00022630"/>
    </source>
</evidence>
<dbReference type="AlphaFoldDB" id="A0A644ZU50"/>
<evidence type="ECO:0000256" key="2">
    <source>
        <dbReference type="ARBA" id="ARBA00007118"/>
    </source>
</evidence>
<dbReference type="PANTHER" id="PTHR43673">
    <property type="entry name" value="NAD(P)H NITROREDUCTASE YDGI-RELATED"/>
    <property type="match status" value="1"/>
</dbReference>
<comment type="cofactor">
    <cofactor evidence="1">
        <name>FMN</name>
        <dbReference type="ChEBI" id="CHEBI:58210"/>
    </cofactor>
</comment>
<evidence type="ECO:0000313" key="8">
    <source>
        <dbReference type="EMBL" id="MPM44297.1"/>
    </source>
</evidence>
<feature type="domain" description="Nitroreductase" evidence="7">
    <location>
        <begin position="7"/>
        <end position="185"/>
    </location>
</feature>
<keyword evidence="4" id="KW-0288">FMN</keyword>
<evidence type="ECO:0000256" key="5">
    <source>
        <dbReference type="ARBA" id="ARBA00022857"/>
    </source>
</evidence>
<evidence type="ECO:0000256" key="4">
    <source>
        <dbReference type="ARBA" id="ARBA00022643"/>
    </source>
</evidence>
<dbReference type="Pfam" id="PF00881">
    <property type="entry name" value="Nitroreductase"/>
    <property type="match status" value="1"/>
</dbReference>
<dbReference type="EC" id="1.-.-.-" evidence="8"/>
<reference evidence="8" key="1">
    <citation type="submission" date="2019-08" db="EMBL/GenBank/DDBJ databases">
        <authorList>
            <person name="Kucharzyk K."/>
            <person name="Murdoch R.W."/>
            <person name="Higgins S."/>
            <person name="Loffler F."/>
        </authorList>
    </citation>
    <scope>NUCLEOTIDE SEQUENCE</scope>
</reference>
<dbReference type="Gene3D" id="3.40.109.10">
    <property type="entry name" value="NADH Oxidase"/>
    <property type="match status" value="1"/>
</dbReference>
<dbReference type="InterPro" id="IPR000415">
    <property type="entry name" value="Nitroreductase-like"/>
</dbReference>